<dbReference type="InterPro" id="IPR027417">
    <property type="entry name" value="P-loop_NTPase"/>
</dbReference>
<evidence type="ECO:0000313" key="6">
    <source>
        <dbReference type="Proteomes" id="UP000295636"/>
    </source>
</evidence>
<dbReference type="EMBL" id="SMRT01000006">
    <property type="protein sequence ID" value="TDF97116.1"/>
    <property type="molecule type" value="Genomic_DNA"/>
</dbReference>
<dbReference type="GO" id="GO:0005524">
    <property type="term" value="F:ATP binding"/>
    <property type="evidence" value="ECO:0007669"/>
    <property type="project" value="UniProtKB-KW"/>
</dbReference>
<name>A0A4R5KNH9_9BACL</name>
<accession>A0A4R5KNH9</accession>
<evidence type="ECO:0000256" key="3">
    <source>
        <dbReference type="ARBA" id="ARBA00022840"/>
    </source>
</evidence>
<proteinExistence type="inferred from homology"/>
<evidence type="ECO:0000313" key="5">
    <source>
        <dbReference type="EMBL" id="TDF97116.1"/>
    </source>
</evidence>
<dbReference type="CDD" id="cd19481">
    <property type="entry name" value="RecA-like_protease"/>
    <property type="match status" value="1"/>
</dbReference>
<organism evidence="5 6">
    <name type="scientific">Paenibacillus piri</name>
    <dbReference type="NCBI Taxonomy" id="2547395"/>
    <lineage>
        <taxon>Bacteria</taxon>
        <taxon>Bacillati</taxon>
        <taxon>Bacillota</taxon>
        <taxon>Bacilli</taxon>
        <taxon>Bacillales</taxon>
        <taxon>Paenibacillaceae</taxon>
        <taxon>Paenibacillus</taxon>
    </lineage>
</organism>
<reference evidence="5 6" key="1">
    <citation type="submission" date="2019-03" db="EMBL/GenBank/DDBJ databases">
        <title>This is whole genome sequence of Paenibacillus sp MS74 strain.</title>
        <authorList>
            <person name="Trinh H.N."/>
        </authorList>
    </citation>
    <scope>NUCLEOTIDE SEQUENCE [LARGE SCALE GENOMIC DNA]</scope>
    <source>
        <strain evidence="5 6">MS74</strain>
    </source>
</reference>
<feature type="domain" description="AAA+ ATPase" evidence="4">
    <location>
        <begin position="275"/>
        <end position="402"/>
    </location>
</feature>
<comment type="similarity">
    <text evidence="1">Belongs to the AAA ATPase family.</text>
</comment>
<dbReference type="PANTHER" id="PTHR23073">
    <property type="entry name" value="26S PROTEASOME REGULATORY SUBUNIT"/>
    <property type="match status" value="1"/>
</dbReference>
<evidence type="ECO:0000259" key="4">
    <source>
        <dbReference type="SMART" id="SM00382"/>
    </source>
</evidence>
<dbReference type="Pfam" id="PF00004">
    <property type="entry name" value="AAA"/>
    <property type="match status" value="1"/>
</dbReference>
<keyword evidence="3 5" id="KW-0067">ATP-binding</keyword>
<keyword evidence="2" id="KW-0547">Nucleotide-binding</keyword>
<protein>
    <submittedName>
        <fullName evidence="5">ATP-binding protein</fullName>
    </submittedName>
</protein>
<dbReference type="GO" id="GO:0016887">
    <property type="term" value="F:ATP hydrolysis activity"/>
    <property type="evidence" value="ECO:0007669"/>
    <property type="project" value="InterPro"/>
</dbReference>
<dbReference type="InterPro" id="IPR050221">
    <property type="entry name" value="26S_Proteasome_ATPase"/>
</dbReference>
<dbReference type="RefSeq" id="WP_133229369.1">
    <property type="nucleotide sequence ID" value="NZ_SMRT01000006.1"/>
</dbReference>
<sequence>MMYGGRGNGQIRAEDEQRWDQEGYASSWEHYADELRLFDCRLERLYESRKSRMEAWQHDPYQGMFVSEDEFIGLIHETSDGWTDDPEARVRLGRLEAAVARRLALSERAGTELPLLTAARVFGLQSLERELLVAALVVELDRKYERIFGYLLDDLTCKQPNVGLLLQLHCRDAAAWSRARTALSPSGPLATYFFSGDEADAARSLLSRPVRLDRRMAQFLLDGYAAEPSEAAARVTQRCGMDARLEPLRIDLELQRQLRTFVGGVYAPERQAARKRLALQLWGPPGAGKKLQVKHCCRSFGKPVLFADAAGLLLEEQPFAELLADVLREAILQQAVLCFTHVEALFPEEPDAAARQRQRVFFRGLNGYGGLLFLLADKQLKLAAEMKDRWVVDIELKVPEGDAREALWSALGSEAGLDGTGADWRLIADKFRFTPGQIGQAFSQAQGFAEWSGGGQAGSAGGVDEQALYKACAMQVQHRLEKKATRIQPKYAWDDIILPAEQKEQLRQACNQMKYRGIVYGQWGFERKLAYGKGLSMLFAGPPGTGKTMSAQVVARELQLELYKIDLSQVISKYIGETEKNLHEIFQEARLSNAILFFDETDALFGKRSEVKDSHDKYANIETAYLLQKMEEYDGISVLATNLLGNIDEAFIRRINYIIKFPFPDADYREMIWRSMFPQEAPISADVDFRLIAGKFAIAGGSIKNIAVSAAFLAADAGTPIGMQHLLQAIKHELMKTGRLLTKEELAVF</sequence>
<dbReference type="Gene3D" id="3.40.50.300">
    <property type="entry name" value="P-loop containing nucleotide triphosphate hydrolases"/>
    <property type="match status" value="2"/>
</dbReference>
<feature type="domain" description="AAA+ ATPase" evidence="4">
    <location>
        <begin position="533"/>
        <end position="665"/>
    </location>
</feature>
<dbReference type="Proteomes" id="UP000295636">
    <property type="component" value="Unassembled WGS sequence"/>
</dbReference>
<dbReference type="Pfam" id="PF22977">
    <property type="entry name" value="WHD"/>
    <property type="match status" value="1"/>
</dbReference>
<dbReference type="InterPro" id="IPR003959">
    <property type="entry name" value="ATPase_AAA_core"/>
</dbReference>
<dbReference type="AlphaFoldDB" id="A0A4R5KNH9"/>
<dbReference type="SUPFAM" id="SSF52540">
    <property type="entry name" value="P-loop containing nucleoside triphosphate hydrolases"/>
    <property type="match status" value="2"/>
</dbReference>
<dbReference type="InterPro" id="IPR054472">
    <property type="entry name" value="WHD"/>
</dbReference>
<gene>
    <name evidence="5" type="ORF">E1757_14860</name>
</gene>
<comment type="caution">
    <text evidence="5">The sequence shown here is derived from an EMBL/GenBank/DDBJ whole genome shotgun (WGS) entry which is preliminary data.</text>
</comment>
<dbReference type="SMART" id="SM00382">
    <property type="entry name" value="AAA"/>
    <property type="match status" value="2"/>
</dbReference>
<evidence type="ECO:0000256" key="2">
    <source>
        <dbReference type="ARBA" id="ARBA00022741"/>
    </source>
</evidence>
<dbReference type="InterPro" id="IPR003593">
    <property type="entry name" value="AAA+_ATPase"/>
</dbReference>
<keyword evidence="6" id="KW-1185">Reference proteome</keyword>
<dbReference type="OrthoDB" id="9806903at2"/>
<evidence type="ECO:0000256" key="1">
    <source>
        <dbReference type="ARBA" id="ARBA00006914"/>
    </source>
</evidence>